<keyword evidence="4" id="KW-1185">Reference proteome</keyword>
<gene>
    <name evidence="3" type="ORF">AB1Y20_012214</name>
</gene>
<feature type="region of interest" description="Disordered" evidence="2">
    <location>
        <begin position="734"/>
        <end position="767"/>
    </location>
</feature>
<accession>A0AB34IQL2</accession>
<keyword evidence="1" id="KW-0175">Coiled coil</keyword>
<evidence type="ECO:0000313" key="4">
    <source>
        <dbReference type="Proteomes" id="UP001515480"/>
    </source>
</evidence>
<feature type="compositionally biased region" description="Polar residues" evidence="2">
    <location>
        <begin position="745"/>
        <end position="755"/>
    </location>
</feature>
<feature type="region of interest" description="Disordered" evidence="2">
    <location>
        <begin position="193"/>
        <end position="219"/>
    </location>
</feature>
<sequence>MQAELSAERLIAACEEAVRTYEPAKTTVDTHTDQFNLRKKISDPDDQLFVQQVVYGCLRYKKMLKIVLSSLYFKHSGETQRGDYTLYTVFAYLAIVRLHELGFSAFRSLVLSQEHFKMSIFLKFLFNQETVNNWLRPEWLKMFEPSFVDEQLIAKLLVFAPNVHNLLQILEGRMASEAAKKEAAAEAARALAEGRGGKGEHTTPVPFQLTEPKPRSVPNPEEVITKTFKANKVPTSTYRDAKQLPERIELDQKKDLNRMQMKAKYSNPKRQPFKLRVTERPSNLSKVREEVEAAREAECHFEGPKANPVPRPRAGQGAVRLNSAAILREDILYRKKQEGEAAVLSAYEQELRDASEFESWQKRMLAQDEQSRLEEVERRRIATIIADEEAKEARARKLNENRALAMIAKREAHEALHQLQAEEHHRKEEARQLVRDVQAARERPVLAMEEVAKQNRLKAQELREETERLEAQAAEEKRVEEAKRADLIQQIRALELVPRKRITALDPTYVPQHGLLEQMSLAELRERLAVVEQDRSEEVSKRRANIVSSKQERELDLSQRAQRLTEMRELAASQAAAKRDALREANKLAERQRQDRLAEAQLKVHETIEAKRATRRREEAALAAELKSIRIKNQYLGVDKATVERKNWESQQAGAQREVIARQQQRHEDAKHIAQKRDSAQRVVNRSREQKVQETFLKEYEQHLEEAKVDSELEKAQVLGRQAQLRTMLNLGQSQSAKLAGTKQDWGSTHGSSASMRDEMNATGIAS</sequence>
<dbReference type="PANTHER" id="PTHR34649">
    <property type="entry name" value="CILIA- AND FLAGELLA-ASSOCIATED PROTEIN 99"/>
    <property type="match status" value="1"/>
</dbReference>
<evidence type="ECO:0008006" key="5">
    <source>
        <dbReference type="Google" id="ProtNLM"/>
    </source>
</evidence>
<evidence type="ECO:0000313" key="3">
    <source>
        <dbReference type="EMBL" id="KAL1503744.1"/>
    </source>
</evidence>
<dbReference type="InterPro" id="IPR039341">
    <property type="entry name" value="CFAP99"/>
</dbReference>
<reference evidence="3 4" key="1">
    <citation type="journal article" date="2024" name="Science">
        <title>Giant polyketide synthase enzymes in the biosynthesis of giant marine polyether toxins.</title>
        <authorList>
            <person name="Fallon T.R."/>
            <person name="Shende V.V."/>
            <person name="Wierzbicki I.H."/>
            <person name="Pendleton A.L."/>
            <person name="Watervoot N.F."/>
            <person name="Auber R.P."/>
            <person name="Gonzalez D.J."/>
            <person name="Wisecaver J.H."/>
            <person name="Moore B.S."/>
        </authorList>
    </citation>
    <scope>NUCLEOTIDE SEQUENCE [LARGE SCALE GENOMIC DNA]</scope>
    <source>
        <strain evidence="3 4">12B1</strain>
    </source>
</reference>
<dbReference type="Proteomes" id="UP001515480">
    <property type="component" value="Unassembled WGS sequence"/>
</dbReference>
<evidence type="ECO:0000256" key="1">
    <source>
        <dbReference type="SAM" id="Coils"/>
    </source>
</evidence>
<protein>
    <recommendedName>
        <fullName evidence="5">Cilia- and flagella-associated protein 99</fullName>
    </recommendedName>
</protein>
<evidence type="ECO:0000256" key="2">
    <source>
        <dbReference type="SAM" id="MobiDB-lite"/>
    </source>
</evidence>
<organism evidence="3 4">
    <name type="scientific">Prymnesium parvum</name>
    <name type="common">Toxic golden alga</name>
    <dbReference type="NCBI Taxonomy" id="97485"/>
    <lineage>
        <taxon>Eukaryota</taxon>
        <taxon>Haptista</taxon>
        <taxon>Haptophyta</taxon>
        <taxon>Prymnesiophyceae</taxon>
        <taxon>Prymnesiales</taxon>
        <taxon>Prymnesiaceae</taxon>
        <taxon>Prymnesium</taxon>
    </lineage>
</organism>
<comment type="caution">
    <text evidence="3">The sequence shown here is derived from an EMBL/GenBank/DDBJ whole genome shotgun (WGS) entry which is preliminary data.</text>
</comment>
<proteinExistence type="predicted"/>
<name>A0AB34IQL2_PRYPA</name>
<dbReference type="AlphaFoldDB" id="A0AB34IQL2"/>
<feature type="coiled-coil region" evidence="1">
    <location>
        <begin position="445"/>
        <end position="482"/>
    </location>
</feature>
<dbReference type="EMBL" id="JBGBPQ010000021">
    <property type="protein sequence ID" value="KAL1503744.1"/>
    <property type="molecule type" value="Genomic_DNA"/>
</dbReference>
<dbReference type="PANTHER" id="PTHR34649:SF1">
    <property type="entry name" value="CILIA- AND FLAGELLA-ASSOCIATED PROTEIN 99"/>
    <property type="match status" value="1"/>
</dbReference>